<organism evidence="1">
    <name type="scientific">viral metagenome</name>
    <dbReference type="NCBI Taxonomy" id="1070528"/>
    <lineage>
        <taxon>unclassified sequences</taxon>
        <taxon>metagenomes</taxon>
        <taxon>organismal metagenomes</taxon>
    </lineage>
</organism>
<evidence type="ECO:0000313" key="2">
    <source>
        <dbReference type="EMBL" id="QJI00930.1"/>
    </source>
</evidence>
<dbReference type="GO" id="GO:0050797">
    <property type="term" value="F:thymidylate synthase (FAD) activity"/>
    <property type="evidence" value="ECO:0007669"/>
    <property type="project" value="InterPro"/>
</dbReference>
<dbReference type="InterPro" id="IPR003669">
    <property type="entry name" value="Thymidylate_synthase_ThyX"/>
</dbReference>
<dbReference type="InterPro" id="IPR036098">
    <property type="entry name" value="Thymidylate_synthase_ThyX_sf"/>
</dbReference>
<dbReference type="PANTHER" id="PTHR34934">
    <property type="entry name" value="FLAVIN-DEPENDENT THYMIDYLATE SYNTHASE"/>
    <property type="match status" value="1"/>
</dbReference>
<name>A0A6H2A0R9_9ZZZZ</name>
<dbReference type="NCBIfam" id="TIGR02170">
    <property type="entry name" value="thyX"/>
    <property type="match status" value="1"/>
</dbReference>
<gene>
    <name evidence="1" type="ORF">TM448A03236_0003</name>
    <name evidence="2" type="ORF">TM448B02175_0005</name>
</gene>
<dbReference type="GO" id="GO:0006231">
    <property type="term" value="P:dTMP biosynthetic process"/>
    <property type="evidence" value="ECO:0007669"/>
    <property type="project" value="InterPro"/>
</dbReference>
<dbReference type="GO" id="GO:0050660">
    <property type="term" value="F:flavin adenine dinucleotide binding"/>
    <property type="evidence" value="ECO:0007669"/>
    <property type="project" value="InterPro"/>
</dbReference>
<dbReference type="EMBL" id="MT144394">
    <property type="protein sequence ID" value="QJA53105.1"/>
    <property type="molecule type" value="Genomic_DNA"/>
</dbReference>
<dbReference type="CDD" id="cd20175">
    <property type="entry name" value="ThyX"/>
    <property type="match status" value="1"/>
</dbReference>
<dbReference type="GO" id="GO:0004799">
    <property type="term" value="F:thymidylate synthase activity"/>
    <property type="evidence" value="ECO:0007669"/>
    <property type="project" value="TreeGrafter"/>
</dbReference>
<dbReference type="PANTHER" id="PTHR34934:SF1">
    <property type="entry name" value="FLAVIN-DEPENDENT THYMIDYLATE SYNTHASE"/>
    <property type="match status" value="1"/>
</dbReference>
<dbReference type="EMBL" id="MT144886">
    <property type="protein sequence ID" value="QJI00930.1"/>
    <property type="molecule type" value="Genomic_DNA"/>
</dbReference>
<accession>A0A6H2A0R9</accession>
<sequence length="222" mass="25049">MKVEYVDHMGSDLSIVNAARVSFDKTSEWDWIDDEVGGYPVLKAADEKLIQYLAKHDHWTPFAHTSITLRMKAPVPIRTQCFKHKQGLVENEESRRYISSTPELYIPEYFRCKPEGSAKQGSAGIHPHSDGAKQAYVALCSDAIALYESFIEGGICPEQARFVLPQGVQVNWIWTGNLYAFANFYLKRTDAHAQQEVQQLAAMVSQVVAPLFPVSWKALTQQ</sequence>
<dbReference type="PROSITE" id="PS51331">
    <property type="entry name" value="THYX"/>
    <property type="match status" value="1"/>
</dbReference>
<proteinExistence type="predicted"/>
<protein>
    <submittedName>
        <fullName evidence="1">Putative thymidylate synthase</fullName>
    </submittedName>
</protein>
<evidence type="ECO:0000313" key="1">
    <source>
        <dbReference type="EMBL" id="QJA53105.1"/>
    </source>
</evidence>
<dbReference type="Pfam" id="PF02511">
    <property type="entry name" value="Thy1"/>
    <property type="match status" value="1"/>
</dbReference>
<dbReference type="Gene3D" id="3.30.1360.170">
    <property type="match status" value="1"/>
</dbReference>
<reference evidence="1" key="1">
    <citation type="submission" date="2020-03" db="EMBL/GenBank/DDBJ databases">
        <title>The deep terrestrial virosphere.</title>
        <authorList>
            <person name="Holmfeldt K."/>
            <person name="Nilsson E."/>
            <person name="Simone D."/>
            <person name="Lopez-Fernandez M."/>
            <person name="Wu X."/>
            <person name="de Brujin I."/>
            <person name="Lundin D."/>
            <person name="Andersson A."/>
            <person name="Bertilsson S."/>
            <person name="Dopson M."/>
        </authorList>
    </citation>
    <scope>NUCLEOTIDE SEQUENCE</scope>
    <source>
        <strain evidence="1">TM448A03236</strain>
        <strain evidence="2">TM448B02175</strain>
    </source>
</reference>
<dbReference type="SUPFAM" id="SSF69796">
    <property type="entry name" value="Thymidylate synthase-complementing protein Thy1"/>
    <property type="match status" value="1"/>
</dbReference>
<dbReference type="AlphaFoldDB" id="A0A6H2A0R9"/>
<dbReference type="GO" id="GO:0070402">
    <property type="term" value="F:NADPH binding"/>
    <property type="evidence" value="ECO:0007669"/>
    <property type="project" value="TreeGrafter"/>
</dbReference>